<dbReference type="eggNOG" id="COG0037">
    <property type="taxonomic scope" value="Bacteria"/>
</dbReference>
<evidence type="ECO:0000256" key="10">
    <source>
        <dbReference type="ARBA" id="ARBA00048045"/>
    </source>
</evidence>
<feature type="binding site" evidence="12">
    <location>
        <position position="485"/>
    </location>
    <ligand>
        <name>Zn(2+)</name>
        <dbReference type="ChEBI" id="CHEBI:29105"/>
        <note>catalytic</note>
    </ligand>
</feature>
<feature type="active site" description="Proton donor" evidence="12">
    <location>
        <position position="454"/>
    </location>
</feature>
<comment type="domain">
    <text evidence="13">The N-terminal region contains the highly conserved SGGXDS motif, predicted to be a P-loop motif involved in ATP binding.</text>
</comment>
<dbReference type="SUPFAM" id="SSF53927">
    <property type="entry name" value="Cytidine deaminase-like"/>
    <property type="match status" value="1"/>
</dbReference>
<dbReference type="HOGENOM" id="CLU_018869_0_1_0"/>
<comment type="catalytic activity">
    <reaction evidence="10 12">
        <text>adenosine(34) in tRNA + H2O + H(+) = inosine(34) in tRNA + NH4(+)</text>
        <dbReference type="Rhea" id="RHEA:43168"/>
        <dbReference type="Rhea" id="RHEA-COMP:10373"/>
        <dbReference type="Rhea" id="RHEA-COMP:10374"/>
        <dbReference type="ChEBI" id="CHEBI:15377"/>
        <dbReference type="ChEBI" id="CHEBI:15378"/>
        <dbReference type="ChEBI" id="CHEBI:28938"/>
        <dbReference type="ChEBI" id="CHEBI:74411"/>
        <dbReference type="ChEBI" id="CHEBI:82852"/>
        <dbReference type="EC" id="3.5.4.33"/>
    </reaction>
</comment>
<evidence type="ECO:0000256" key="3">
    <source>
        <dbReference type="ARBA" id="ARBA00022490"/>
    </source>
</evidence>
<evidence type="ECO:0000256" key="9">
    <source>
        <dbReference type="ARBA" id="ARBA00022840"/>
    </source>
</evidence>
<keyword evidence="3 13" id="KW-0963">Cytoplasm</keyword>
<feature type="binding site" evidence="13">
    <location>
        <begin position="26"/>
        <end position="31"/>
    </location>
    <ligand>
        <name>ATP</name>
        <dbReference type="ChEBI" id="CHEBI:30616"/>
    </ligand>
</feature>
<dbReference type="PROSITE" id="PS51747">
    <property type="entry name" value="CYT_DCMP_DEAMINASES_2"/>
    <property type="match status" value="1"/>
</dbReference>
<keyword evidence="4 13" id="KW-0436">Ligase</keyword>
<gene>
    <name evidence="13" type="primary">tilS</name>
    <name evidence="12" type="synonym">tadA</name>
    <name evidence="15" type="ordered locus">Trad_1076</name>
</gene>
<keyword evidence="16" id="KW-1185">Reference proteome</keyword>
<reference evidence="15 16" key="2">
    <citation type="journal article" date="2011" name="Stand. Genomic Sci.">
        <title>Complete genome sequence of Truepera radiovictrix type strain (RQ-24).</title>
        <authorList>
            <person name="Ivanova N."/>
            <person name="Rohde C."/>
            <person name="Munk C."/>
            <person name="Nolan M."/>
            <person name="Lucas S."/>
            <person name="Del Rio T.G."/>
            <person name="Tice H."/>
            <person name="Deshpande S."/>
            <person name="Cheng J.F."/>
            <person name="Tapia R."/>
            <person name="Han C."/>
            <person name="Goodwin L."/>
            <person name="Pitluck S."/>
            <person name="Liolios K."/>
            <person name="Mavromatis K."/>
            <person name="Mikhailova N."/>
            <person name="Pati A."/>
            <person name="Chen A."/>
            <person name="Palaniappan K."/>
            <person name="Land M."/>
            <person name="Hauser L."/>
            <person name="Chang Y.J."/>
            <person name="Jeffries C.D."/>
            <person name="Brambilla E."/>
            <person name="Rohde M."/>
            <person name="Goker M."/>
            <person name="Tindall B.J."/>
            <person name="Woyke T."/>
            <person name="Bristow J."/>
            <person name="Eisen J.A."/>
            <person name="Markowitz V."/>
            <person name="Hugenholtz P."/>
            <person name="Kyrpides N.C."/>
            <person name="Klenk H.P."/>
            <person name="Lapidus A."/>
        </authorList>
    </citation>
    <scope>NUCLEOTIDE SEQUENCE [LARGE SCALE GENOMIC DNA]</scope>
    <source>
        <strain evidence="16">DSM 17093 / CIP 108686 / LMG 22925 / RQ-24</strain>
    </source>
</reference>
<dbReference type="EC" id="6.3.4.19" evidence="13"/>
<keyword evidence="9 13" id="KW-0067">ATP-binding</keyword>
<comment type="function">
    <text evidence="12">Catalyzes the deamination of adenosine to inosine at the wobble position 34 of tRNA(Arg2).</text>
</comment>
<comment type="subunit">
    <text evidence="12">Homodimer.</text>
</comment>
<evidence type="ECO:0000256" key="5">
    <source>
        <dbReference type="ARBA" id="ARBA00022694"/>
    </source>
</evidence>
<keyword evidence="12" id="KW-0378">Hydrolase</keyword>
<dbReference type="RefSeq" id="WP_013177574.1">
    <property type="nucleotide sequence ID" value="NC_014221.1"/>
</dbReference>
<evidence type="ECO:0000313" key="15">
    <source>
        <dbReference type="EMBL" id="ADI14203.1"/>
    </source>
</evidence>
<dbReference type="PANTHER" id="PTHR43033">
    <property type="entry name" value="TRNA(ILE)-LYSIDINE SYNTHASE-RELATED"/>
    <property type="match status" value="1"/>
</dbReference>
<evidence type="ECO:0000259" key="14">
    <source>
        <dbReference type="PROSITE" id="PS51747"/>
    </source>
</evidence>
<dbReference type="InterPro" id="IPR028883">
    <property type="entry name" value="tRNA_aden_deaminase"/>
</dbReference>
<dbReference type="InterPro" id="IPR012094">
    <property type="entry name" value="tRNA_Ile_lys_synt"/>
</dbReference>
<dbReference type="InterPro" id="IPR012795">
    <property type="entry name" value="tRNA_Ile_lys_synt_N"/>
</dbReference>
<dbReference type="InterPro" id="IPR012796">
    <property type="entry name" value="Lysidine-tRNA-synth_C"/>
</dbReference>
<keyword evidence="8 12" id="KW-0862">Zinc</keyword>
<dbReference type="GO" id="GO:0032267">
    <property type="term" value="F:tRNA(Ile)-lysidine synthase activity"/>
    <property type="evidence" value="ECO:0007669"/>
    <property type="project" value="UniProtKB-EC"/>
</dbReference>
<keyword evidence="7 13" id="KW-0547">Nucleotide-binding</keyword>
<dbReference type="InterPro" id="IPR014729">
    <property type="entry name" value="Rossmann-like_a/b/a_fold"/>
</dbReference>
<dbReference type="CDD" id="cd01992">
    <property type="entry name" value="TilS_N"/>
    <property type="match status" value="1"/>
</dbReference>
<dbReference type="InterPro" id="IPR058535">
    <property type="entry name" value="MafB19-deam"/>
</dbReference>
<dbReference type="HAMAP" id="MF_00972">
    <property type="entry name" value="tRNA_aden_deaminase"/>
    <property type="match status" value="1"/>
</dbReference>
<dbReference type="GO" id="GO:0052717">
    <property type="term" value="F:tRNA-specific adenosine-34 deaminase activity"/>
    <property type="evidence" value="ECO:0007669"/>
    <property type="project" value="UniProtKB-UniRule"/>
</dbReference>
<evidence type="ECO:0000256" key="4">
    <source>
        <dbReference type="ARBA" id="ARBA00022598"/>
    </source>
</evidence>
<dbReference type="Gene3D" id="3.40.140.10">
    <property type="entry name" value="Cytidine Deaminase, domain 2"/>
    <property type="match status" value="1"/>
</dbReference>
<keyword evidence="6 12" id="KW-0479">Metal-binding</keyword>
<evidence type="ECO:0000313" key="16">
    <source>
        <dbReference type="Proteomes" id="UP000000379"/>
    </source>
</evidence>
<evidence type="ECO:0000256" key="1">
    <source>
        <dbReference type="ARBA" id="ARBA00004496"/>
    </source>
</evidence>
<dbReference type="InterPro" id="IPR011063">
    <property type="entry name" value="TilS/TtcA_N"/>
</dbReference>
<dbReference type="Pfam" id="PF14437">
    <property type="entry name" value="MafB19-deam"/>
    <property type="match status" value="1"/>
</dbReference>
<dbReference type="AlphaFoldDB" id="D7CVH5"/>
<dbReference type="STRING" id="649638.Trad_1076"/>
<comment type="function">
    <text evidence="13">Ligates lysine onto the cytidine present at position 34 of the AUA codon-specific tRNA(Ile) that contains the anticodon CAU, in an ATP-dependent manner. Cytidine is converted to lysidine, thus changing the amino acid specificity of the tRNA from methionine to isoleucine.</text>
</comment>
<evidence type="ECO:0000256" key="12">
    <source>
        <dbReference type="HAMAP-Rule" id="MF_00972"/>
    </source>
</evidence>
<comment type="similarity">
    <text evidence="2">Belongs to the cytidine and deoxycytidylate deaminase family. ADAT2 subfamily.</text>
</comment>
<dbReference type="NCBIfam" id="TIGR02433">
    <property type="entry name" value="lysidine_TilS_C"/>
    <property type="match status" value="1"/>
</dbReference>
<evidence type="ECO:0000256" key="13">
    <source>
        <dbReference type="HAMAP-Rule" id="MF_01161"/>
    </source>
</evidence>
<comment type="subcellular location">
    <subcellularLocation>
        <location evidence="1 13">Cytoplasm</location>
    </subcellularLocation>
</comment>
<evidence type="ECO:0000256" key="11">
    <source>
        <dbReference type="ARBA" id="ARBA00048539"/>
    </source>
</evidence>
<dbReference type="GO" id="GO:0005524">
    <property type="term" value="F:ATP binding"/>
    <property type="evidence" value="ECO:0007669"/>
    <property type="project" value="UniProtKB-UniRule"/>
</dbReference>
<dbReference type="PROSITE" id="PS00903">
    <property type="entry name" value="CYT_DCMP_DEAMINASES_1"/>
    <property type="match status" value="1"/>
</dbReference>
<dbReference type="PANTHER" id="PTHR43033:SF1">
    <property type="entry name" value="TRNA(ILE)-LYSIDINE SYNTHASE-RELATED"/>
    <property type="match status" value="1"/>
</dbReference>
<sequence length="556" mass="59777">MTLPETLRRALLRLAPEARRLLVAVSGGGDSVALLRLLLALPEPRWGLEVAHLDHALRPDAAEAAAFVRALCWEHGVACHTARVDVARIAKDRGWNLEDAARRLRYGFLTRTAKRVGADAVVTAHTQDDQAETVLMQLLRGAAHLQGMPARQGRVLRPLLEVPRSALRAYLRALGQDCLEDPTNADTSRTRAWVRHVLLPTLAARAPHVKATLARHAALQRDQAAHFRRLAQGLIKDAGAEVRALLAQDVAVQRAAVAELLRCAGVPVDAGHVEAVRAALPTPHPVRLSLPKGYAARVAYGRLELVAPTAPPSPAPPLELPAELDAAKLAAFPAARFRTRRPGDRVRLPGGSKTLADLLIDRKVPREARDRLRVLAAHGEVLWVEGVFVDPRVARAPPAPDEDARWMRLALNEARRAAERGELPVGAVVVRGGAVLGRGHNTTRESGDPSAHAELHAIRQAAAALGDWRLAGCTLFVTLEPCPMCFGALLSAHLPRVVYGATNAREGALGGVADLQQHPWKRTVAVRGGVLAAEAGALLTAFFRARRQAASGRGAR</sequence>
<dbReference type="Pfam" id="PF11734">
    <property type="entry name" value="TilS_C"/>
    <property type="match status" value="1"/>
</dbReference>
<feature type="binding site" evidence="12">
    <location>
        <position position="452"/>
    </location>
    <ligand>
        <name>Zn(2+)</name>
        <dbReference type="ChEBI" id="CHEBI:29105"/>
        <note>catalytic</note>
    </ligand>
</feature>
<organism evidence="15 16">
    <name type="scientific">Truepera radiovictrix (strain DSM 17093 / CIP 108686 / LMG 22925 / RQ-24)</name>
    <dbReference type="NCBI Taxonomy" id="649638"/>
    <lineage>
        <taxon>Bacteria</taxon>
        <taxon>Thermotogati</taxon>
        <taxon>Deinococcota</taxon>
        <taxon>Deinococci</taxon>
        <taxon>Trueperales</taxon>
        <taxon>Trueperaceae</taxon>
        <taxon>Truepera</taxon>
    </lineage>
</organism>
<evidence type="ECO:0000256" key="6">
    <source>
        <dbReference type="ARBA" id="ARBA00022723"/>
    </source>
</evidence>
<evidence type="ECO:0000256" key="7">
    <source>
        <dbReference type="ARBA" id="ARBA00022741"/>
    </source>
</evidence>
<dbReference type="GO" id="GO:0002100">
    <property type="term" value="P:tRNA wobble adenosine to inosine editing"/>
    <property type="evidence" value="ECO:0007669"/>
    <property type="project" value="UniProtKB-UniRule"/>
</dbReference>
<dbReference type="Proteomes" id="UP000000379">
    <property type="component" value="Chromosome"/>
</dbReference>
<dbReference type="EC" id="3.5.4.33" evidence="12"/>
<dbReference type="eggNOG" id="COG0590">
    <property type="taxonomic scope" value="Bacteria"/>
</dbReference>
<keyword evidence="5 13" id="KW-0819">tRNA processing</keyword>
<feature type="domain" description="CMP/dCMP-type deaminase" evidence="14">
    <location>
        <begin position="401"/>
        <end position="512"/>
    </location>
</feature>
<dbReference type="InterPro" id="IPR002125">
    <property type="entry name" value="CMP_dCMP_dom"/>
</dbReference>
<dbReference type="GO" id="GO:0008270">
    <property type="term" value="F:zinc ion binding"/>
    <property type="evidence" value="ECO:0007669"/>
    <property type="project" value="UniProtKB-UniRule"/>
</dbReference>
<dbReference type="CDD" id="cd01285">
    <property type="entry name" value="nucleoside_deaminase"/>
    <property type="match status" value="1"/>
</dbReference>
<accession>D7CVH5</accession>
<dbReference type="GO" id="GO:0005737">
    <property type="term" value="C:cytoplasm"/>
    <property type="evidence" value="ECO:0007669"/>
    <property type="project" value="UniProtKB-SubCell"/>
</dbReference>
<dbReference type="Pfam" id="PF01171">
    <property type="entry name" value="ATP_bind_3"/>
    <property type="match status" value="1"/>
</dbReference>
<dbReference type="InterPro" id="IPR016193">
    <property type="entry name" value="Cytidine_deaminase-like"/>
</dbReference>
<dbReference type="NCBIfam" id="TIGR02432">
    <property type="entry name" value="lysidine_TilS_N"/>
    <property type="match status" value="1"/>
</dbReference>
<evidence type="ECO:0000256" key="2">
    <source>
        <dbReference type="ARBA" id="ARBA00010669"/>
    </source>
</evidence>
<name>D7CVH5_TRURR</name>
<protein>
    <recommendedName>
        <fullName evidence="12 13">Multifunctional fusion protein</fullName>
    </recommendedName>
    <domain>
        <recommendedName>
            <fullName evidence="13">tRNA(Ile)-lysidine synthase</fullName>
            <ecNumber evidence="13">6.3.4.19</ecNumber>
        </recommendedName>
        <alternativeName>
            <fullName evidence="13">tRNA(Ile)-2-lysyl-cytidine synthase</fullName>
        </alternativeName>
        <alternativeName>
            <fullName evidence="13">tRNA(Ile)-lysidine synthetase</fullName>
        </alternativeName>
    </domain>
    <domain>
        <recommendedName>
            <fullName evidence="12">tRNA-specific adenosine deaminase</fullName>
            <ecNumber evidence="12">3.5.4.33</ecNumber>
        </recommendedName>
    </domain>
</protein>
<dbReference type="SMART" id="SM00977">
    <property type="entry name" value="TilS_C"/>
    <property type="match status" value="1"/>
</dbReference>
<dbReference type="SUPFAM" id="SSF56037">
    <property type="entry name" value="PheT/TilS domain"/>
    <property type="match status" value="1"/>
</dbReference>
<dbReference type="EMBL" id="CP002049">
    <property type="protein sequence ID" value="ADI14203.1"/>
    <property type="molecule type" value="Genomic_DNA"/>
</dbReference>
<comment type="similarity">
    <text evidence="13">Belongs to the tRNA(Ile)-lysidine synthase family.</text>
</comment>
<proteinExistence type="inferred from homology"/>
<feature type="binding site" evidence="12">
    <location>
        <position position="482"/>
    </location>
    <ligand>
        <name>Zn(2+)</name>
        <dbReference type="ChEBI" id="CHEBI:29105"/>
        <note>catalytic</note>
    </ligand>
</feature>
<comment type="catalytic activity">
    <reaction evidence="11 13">
        <text>cytidine(34) in tRNA(Ile2) + L-lysine + ATP = lysidine(34) in tRNA(Ile2) + AMP + diphosphate + H(+)</text>
        <dbReference type="Rhea" id="RHEA:43744"/>
        <dbReference type="Rhea" id="RHEA-COMP:10625"/>
        <dbReference type="Rhea" id="RHEA-COMP:10670"/>
        <dbReference type="ChEBI" id="CHEBI:15378"/>
        <dbReference type="ChEBI" id="CHEBI:30616"/>
        <dbReference type="ChEBI" id="CHEBI:32551"/>
        <dbReference type="ChEBI" id="CHEBI:33019"/>
        <dbReference type="ChEBI" id="CHEBI:82748"/>
        <dbReference type="ChEBI" id="CHEBI:83665"/>
        <dbReference type="ChEBI" id="CHEBI:456215"/>
        <dbReference type="EC" id="6.3.4.19"/>
    </reaction>
</comment>
<comment type="cofactor">
    <cofactor evidence="12">
        <name>Zn(2+)</name>
        <dbReference type="ChEBI" id="CHEBI:29105"/>
    </cofactor>
    <text evidence="12">Binds 1 zinc ion per subunit.</text>
</comment>
<dbReference type="SUPFAM" id="SSF52402">
    <property type="entry name" value="Adenine nucleotide alpha hydrolases-like"/>
    <property type="match status" value="1"/>
</dbReference>
<dbReference type="InterPro" id="IPR016192">
    <property type="entry name" value="APOBEC/CMP_deaminase_Zn-bd"/>
</dbReference>
<dbReference type="KEGG" id="tra:Trad_1076"/>
<evidence type="ECO:0000256" key="8">
    <source>
        <dbReference type="ARBA" id="ARBA00022833"/>
    </source>
</evidence>
<dbReference type="HAMAP" id="MF_01161">
    <property type="entry name" value="tRNA_Ile_lys_synt"/>
    <property type="match status" value="1"/>
</dbReference>
<dbReference type="Gene3D" id="3.40.50.620">
    <property type="entry name" value="HUPs"/>
    <property type="match status" value="1"/>
</dbReference>
<reference evidence="16" key="1">
    <citation type="submission" date="2010-05" db="EMBL/GenBank/DDBJ databases">
        <title>The complete genome of Truepera radiovictris DSM 17093.</title>
        <authorList>
            <consortium name="US DOE Joint Genome Institute (JGI-PGF)"/>
            <person name="Lucas S."/>
            <person name="Copeland A."/>
            <person name="Lapidus A."/>
            <person name="Glavina del Rio T."/>
            <person name="Dalin E."/>
            <person name="Tice H."/>
            <person name="Bruce D."/>
            <person name="Goodwin L."/>
            <person name="Pitluck S."/>
            <person name="Kyrpides N."/>
            <person name="Mavromatis K."/>
            <person name="Ovchinnikova G."/>
            <person name="Munk A.C."/>
            <person name="Detter J.C."/>
            <person name="Han C."/>
            <person name="Tapia R."/>
            <person name="Land M."/>
            <person name="Hauser L."/>
            <person name="Markowitz V."/>
            <person name="Cheng J.-F."/>
            <person name="Hugenholtz P."/>
            <person name="Woyke T."/>
            <person name="Wu D."/>
            <person name="Tindall B."/>
            <person name="Pomrenke H.G."/>
            <person name="Brambilla E."/>
            <person name="Klenk H.-P."/>
            <person name="Eisen J.A."/>
        </authorList>
    </citation>
    <scope>NUCLEOTIDE SEQUENCE [LARGE SCALE GENOMIC DNA]</scope>
    <source>
        <strain evidence="16">DSM 17093 / CIP 108686 / LMG 22925 / RQ-24</strain>
    </source>
</reference>